<dbReference type="SUPFAM" id="SSF56219">
    <property type="entry name" value="DNase I-like"/>
    <property type="match status" value="1"/>
</dbReference>
<reference evidence="1 2" key="1">
    <citation type="submission" date="2014-07" db="EMBL/GenBank/DDBJ databases">
        <authorList>
            <person name="Wibberg Daniel"/>
        </authorList>
    </citation>
    <scope>NUCLEOTIDE SEQUENCE [LARGE SCALE GENOMIC DNA]</scope>
</reference>
<evidence type="ECO:0008006" key="3">
    <source>
        <dbReference type="Google" id="ProtNLM"/>
    </source>
</evidence>
<dbReference type="Gene3D" id="3.60.10.10">
    <property type="entry name" value="Endonuclease/exonuclease/phosphatase"/>
    <property type="match status" value="1"/>
</dbReference>
<organism evidence="1 2">
    <name type="scientific">Caldibacillus thermoamylovorans</name>
    <dbReference type="NCBI Taxonomy" id="35841"/>
    <lineage>
        <taxon>Bacteria</taxon>
        <taxon>Bacillati</taxon>
        <taxon>Bacillota</taxon>
        <taxon>Bacilli</taxon>
        <taxon>Bacillales</taxon>
        <taxon>Bacillaceae</taxon>
        <taxon>Caldibacillus</taxon>
    </lineage>
</organism>
<protein>
    <recommendedName>
        <fullName evidence="3">Endonuclease/exonuclease/phosphatase domain-containing protein</fullName>
    </recommendedName>
</protein>
<dbReference type="AlphaFoldDB" id="A0A090IW74"/>
<name>A0A090IW74_9BACI</name>
<dbReference type="Proteomes" id="UP000040576">
    <property type="component" value="Unassembled WGS sequence"/>
</dbReference>
<proteinExistence type="predicted"/>
<evidence type="ECO:0000313" key="2">
    <source>
        <dbReference type="Proteomes" id="UP000040576"/>
    </source>
</evidence>
<gene>
    <name evidence="1" type="ORF">BT1A1_0850</name>
</gene>
<dbReference type="RefSeq" id="WP_034768446.1">
    <property type="nucleotide sequence ID" value="NZ_CCRF01000032.1"/>
</dbReference>
<keyword evidence="2" id="KW-1185">Reference proteome</keyword>
<sequence>MNGENLKMKNEVGIKNTINIKTWNVDWFRNKKRSGQEREYNENDCDLNAYINIVKDIKDFLDSRQNAIVLLQEVPYKIKDGAMWLECDYHKKLHNDFPTNEFEIVENISRNYITRCTIAIFKKRIFSRDLNFKPCNNRIIGLNLGDDITVLGVHMPTNFKEDDQNDHMWRELIEYTTDKKAKKEKLIIAGDFNGYIGCKNKLTEKRFIELARVAKDIVSDDTPTYIGQTPIDHIFINFNSDLDYKVVIEKDWGNSDHKYLQAELKY</sequence>
<dbReference type="InterPro" id="IPR036691">
    <property type="entry name" value="Endo/exonu/phosph_ase_sf"/>
</dbReference>
<evidence type="ECO:0000313" key="1">
    <source>
        <dbReference type="EMBL" id="CEE00698.1"/>
    </source>
</evidence>
<dbReference type="EMBL" id="CCRF01000032">
    <property type="protein sequence ID" value="CEE00698.1"/>
    <property type="molecule type" value="Genomic_DNA"/>
</dbReference>
<accession>A0A090IW74</accession>